<dbReference type="OrthoDB" id="1718410at2759"/>
<evidence type="ECO:0000256" key="5">
    <source>
        <dbReference type="SAM" id="MobiDB-lite"/>
    </source>
</evidence>
<dbReference type="HOGENOM" id="CLU_012451_0_0_1"/>
<comment type="subcellular location">
    <subcellularLocation>
        <location evidence="1">Membrane</location>
        <topology evidence="1">Multi-pass membrane protein</topology>
    </subcellularLocation>
</comment>
<dbReference type="Gene3D" id="1.20.1740.10">
    <property type="entry name" value="Amino acid/polyamine transporter I"/>
    <property type="match status" value="1"/>
</dbReference>
<dbReference type="KEGG" id="mrr:Moror_3772"/>
<evidence type="ECO:0000256" key="4">
    <source>
        <dbReference type="ARBA" id="ARBA00023136"/>
    </source>
</evidence>
<sequence>MPLPKEEFPTKGEVSSEEGPYNTPPFMDLTELEESNQQWIAIAPQIRNESSGYLCADSPKAAYALKIAPGNSRFNRQHNLDPPTFAESQFDIILRRQRVRHLGERALKTTAVPSRFLNLTNEFEFAGWGTFQKLQLEPEDRDMGEKRVKSLHDAKILGQFTASALAGNAVLGSVFYALPAVVAVATVYTPISLFIAAMTLFLWRPIMSELSSALPTCGAPYSYLLNVSSKSLAIVGASILLLDFGATSVVSAATAASYLAGEVSLPFPQFVAVVVTLAAFTLISLSGIKESARLALCVLTTHVVTMVVLMIAAFVHWGRTGNTQLEANWSAGSAHSGSTVAKQIFNGFCLGVLGLTGFECVPAYIARIKPGRLPLVLRNLHYPAIIFTTILSLLSIAIVPLDIILAGANVLSVLAELSAGRWLRIWVATDAMVVLCGGVLTGILSACELFEQLAHDRILPNLFLRVTPVTKAPWISILSFVAFCAIIYSSTSASLTIVSKMFSLVWLGAMSLFPISLLLLKFNRGRLPRDSQYPLTIVLLALTITFVVVVGNIYIDPTTAGYFAAYFIAILLMFSVTQSKLRILRWVYWIYDQYPCLHRCIISRNWEQKFIDVFTRSRRHPVCVLVKSDEINYLFRMILYVSRYEETSCVKIVHFLDEEAGVPSELEANAKILDEAFPEITVDLIIVQASFEPRNVAALAHRLKIPTSLMFMSCPGEQFPYPISDLGTRIITL</sequence>
<dbReference type="AlphaFoldDB" id="V2WBT4"/>
<feature type="transmembrane region" description="Helical" evidence="6">
    <location>
        <begin position="560"/>
        <end position="577"/>
    </location>
</feature>
<keyword evidence="4 6" id="KW-0472">Membrane</keyword>
<gene>
    <name evidence="7" type="ORF">Moror_3772</name>
</gene>
<protein>
    <submittedName>
        <fullName evidence="7">Aaap amino acid permease</fullName>
    </submittedName>
</protein>
<accession>V2WBT4</accession>
<evidence type="ECO:0000256" key="6">
    <source>
        <dbReference type="SAM" id="Phobius"/>
    </source>
</evidence>
<keyword evidence="8" id="KW-1185">Reference proteome</keyword>
<evidence type="ECO:0000256" key="2">
    <source>
        <dbReference type="ARBA" id="ARBA00022692"/>
    </source>
</evidence>
<feature type="region of interest" description="Disordered" evidence="5">
    <location>
        <begin position="1"/>
        <end position="24"/>
    </location>
</feature>
<feature type="transmembrane region" description="Helical" evidence="6">
    <location>
        <begin position="431"/>
        <end position="451"/>
    </location>
</feature>
<dbReference type="GO" id="GO:0016020">
    <property type="term" value="C:membrane"/>
    <property type="evidence" value="ECO:0007669"/>
    <property type="project" value="UniProtKB-SubCell"/>
</dbReference>
<dbReference type="GO" id="GO:0015171">
    <property type="term" value="F:amino acid transmembrane transporter activity"/>
    <property type="evidence" value="ECO:0007669"/>
    <property type="project" value="TreeGrafter"/>
</dbReference>
<dbReference type="Pfam" id="PF13520">
    <property type="entry name" value="AA_permease_2"/>
    <property type="match status" value="1"/>
</dbReference>
<evidence type="ECO:0000256" key="3">
    <source>
        <dbReference type="ARBA" id="ARBA00022989"/>
    </source>
</evidence>
<proteinExistence type="predicted"/>
<dbReference type="PANTHER" id="PTHR43243">
    <property type="entry name" value="INNER MEMBRANE TRANSPORTER YGJI-RELATED"/>
    <property type="match status" value="1"/>
</dbReference>
<feature type="transmembrane region" description="Helical" evidence="6">
    <location>
        <begin position="232"/>
        <end position="261"/>
    </location>
</feature>
<dbReference type="InterPro" id="IPR002293">
    <property type="entry name" value="AA/rel_permease1"/>
</dbReference>
<feature type="transmembrane region" description="Helical" evidence="6">
    <location>
        <begin position="501"/>
        <end position="520"/>
    </location>
</feature>
<feature type="transmembrane region" description="Helical" evidence="6">
    <location>
        <begin position="267"/>
        <end position="287"/>
    </location>
</feature>
<feature type="transmembrane region" description="Helical" evidence="6">
    <location>
        <begin position="182"/>
        <end position="203"/>
    </location>
</feature>
<feature type="transmembrane region" description="Helical" evidence="6">
    <location>
        <begin position="344"/>
        <end position="365"/>
    </location>
</feature>
<keyword evidence="3 6" id="KW-1133">Transmembrane helix</keyword>
<organism evidence="7 8">
    <name type="scientific">Moniliophthora roreri (strain MCA 2997)</name>
    <name type="common">Cocoa frosty pod rot fungus</name>
    <name type="synonym">Crinipellis roreri</name>
    <dbReference type="NCBI Taxonomy" id="1381753"/>
    <lineage>
        <taxon>Eukaryota</taxon>
        <taxon>Fungi</taxon>
        <taxon>Dikarya</taxon>
        <taxon>Basidiomycota</taxon>
        <taxon>Agaricomycotina</taxon>
        <taxon>Agaricomycetes</taxon>
        <taxon>Agaricomycetidae</taxon>
        <taxon>Agaricales</taxon>
        <taxon>Marasmiineae</taxon>
        <taxon>Marasmiaceae</taxon>
        <taxon>Moniliophthora</taxon>
    </lineage>
</organism>
<feature type="compositionally biased region" description="Basic and acidic residues" evidence="5">
    <location>
        <begin position="1"/>
        <end position="10"/>
    </location>
</feature>
<reference evidence="7 8" key="1">
    <citation type="journal article" date="2014" name="BMC Genomics">
        <title>Genome and secretome analysis of the hemibiotrophic fungal pathogen, Moniliophthora roreri, which causes frosty pod rot disease of cacao: mechanisms of the biotrophic and necrotrophic phases.</title>
        <authorList>
            <person name="Meinhardt L.W."/>
            <person name="Costa G.G.L."/>
            <person name="Thomazella D.P.T."/>
            <person name="Teixeira P.J.P.L."/>
            <person name="Carazzolle M.F."/>
            <person name="Schuster S.C."/>
            <person name="Carlson J.E."/>
            <person name="Guiltinan M.J."/>
            <person name="Mieczkowski P."/>
            <person name="Farmer A."/>
            <person name="Ramaraj T."/>
            <person name="Crozier J."/>
            <person name="Davis R.E."/>
            <person name="Shao J."/>
            <person name="Melnick R.L."/>
            <person name="Pereira G.A.G."/>
            <person name="Bailey B.A."/>
        </authorList>
    </citation>
    <scope>NUCLEOTIDE SEQUENCE [LARGE SCALE GENOMIC DNA]</scope>
    <source>
        <strain evidence="7 8">MCA 2997</strain>
    </source>
</reference>
<feature type="transmembrane region" description="Helical" evidence="6">
    <location>
        <begin position="532"/>
        <end position="554"/>
    </location>
</feature>
<dbReference type="Proteomes" id="UP000017559">
    <property type="component" value="Unassembled WGS sequence"/>
</dbReference>
<comment type="caution">
    <text evidence="7">The sequence shown here is derived from an EMBL/GenBank/DDBJ whole genome shotgun (WGS) entry which is preliminary data.</text>
</comment>
<evidence type="ECO:0000256" key="1">
    <source>
        <dbReference type="ARBA" id="ARBA00004141"/>
    </source>
</evidence>
<feature type="transmembrane region" description="Helical" evidence="6">
    <location>
        <begin position="385"/>
        <end position="411"/>
    </location>
</feature>
<evidence type="ECO:0000313" key="7">
    <source>
        <dbReference type="EMBL" id="ESK84273.1"/>
    </source>
</evidence>
<keyword evidence="2 6" id="KW-0812">Transmembrane</keyword>
<feature type="transmembrane region" description="Helical" evidence="6">
    <location>
        <begin position="294"/>
        <end position="317"/>
    </location>
</feature>
<name>V2WBT4_MONRO</name>
<feature type="transmembrane region" description="Helical" evidence="6">
    <location>
        <begin position="472"/>
        <end position="489"/>
    </location>
</feature>
<dbReference type="EMBL" id="AWSO01001336">
    <property type="protein sequence ID" value="ESK84273.1"/>
    <property type="molecule type" value="Genomic_DNA"/>
</dbReference>
<dbReference type="PANTHER" id="PTHR43243:SF11">
    <property type="entry name" value="AMINO ACID PERMEASE_ SLC12A DOMAIN-CONTAINING PROTEIN"/>
    <property type="match status" value="1"/>
</dbReference>
<evidence type="ECO:0000313" key="8">
    <source>
        <dbReference type="Proteomes" id="UP000017559"/>
    </source>
</evidence>